<dbReference type="EC" id="2.1.1.266" evidence="1"/>
<dbReference type="EMBL" id="JBEPIJ010000023">
    <property type="protein sequence ID" value="MES0875192.1"/>
    <property type="molecule type" value="Genomic_DNA"/>
</dbReference>
<comment type="similarity">
    <text evidence="1">Belongs to the RlmJ family.</text>
</comment>
<keyword evidence="1" id="KW-0698">rRNA processing</keyword>
<feature type="binding site" evidence="1">
    <location>
        <begin position="142"/>
        <end position="143"/>
    </location>
    <ligand>
        <name>S-adenosyl-L-methionine</name>
        <dbReference type="ChEBI" id="CHEBI:59789"/>
    </ligand>
</feature>
<dbReference type="Gene3D" id="3.40.50.150">
    <property type="entry name" value="Vaccinia Virus protein VP39"/>
    <property type="match status" value="1"/>
</dbReference>
<keyword evidence="1" id="KW-0489">Methyltransferase</keyword>
<evidence type="ECO:0000313" key="3">
    <source>
        <dbReference type="Proteomes" id="UP001465331"/>
    </source>
</evidence>
<protein>
    <recommendedName>
        <fullName evidence="1">Ribosomal RNA large subunit methyltransferase J</fullName>
        <ecNumber evidence="1">2.1.1.266</ecNumber>
    </recommendedName>
    <alternativeName>
        <fullName evidence="1">23S rRNA (adenine(2030)-N6)-methyltransferase</fullName>
    </alternativeName>
    <alternativeName>
        <fullName evidence="1">23S rRNA m6A2030 methyltransferase</fullName>
    </alternativeName>
</protein>
<feature type="binding site" evidence="1">
    <location>
        <position position="99"/>
    </location>
    <ligand>
        <name>S-adenosyl-L-methionine</name>
        <dbReference type="ChEBI" id="CHEBI:59789"/>
    </ligand>
</feature>
<keyword evidence="1" id="KW-0694">RNA-binding</keyword>
<feature type="binding site" evidence="1">
    <location>
        <position position="18"/>
    </location>
    <ligand>
        <name>S-adenosyl-L-methionine</name>
        <dbReference type="ChEBI" id="CHEBI:59789"/>
    </ligand>
</feature>
<proteinExistence type="inferred from homology"/>
<dbReference type="PANTHER" id="PTHR37426">
    <property type="entry name" value="RIBOSOMAL RNA LARGE SUBUNIT METHYLTRANSFERASE J"/>
    <property type="match status" value="1"/>
</dbReference>
<feature type="binding site" evidence="1">
    <location>
        <position position="41"/>
    </location>
    <ligand>
        <name>S-adenosyl-L-methionine</name>
        <dbReference type="ChEBI" id="CHEBI:59789"/>
    </ligand>
</feature>
<comment type="caution">
    <text evidence="2">The sequence shown here is derived from an EMBL/GenBank/DDBJ whole genome shotgun (WGS) entry which is preliminary data.</text>
</comment>
<reference evidence="2 3" key="1">
    <citation type="submission" date="2024-06" db="EMBL/GenBank/DDBJ databases">
        <authorList>
            <person name="Li Z."/>
            <person name="Jiang Y."/>
        </authorList>
    </citation>
    <scope>NUCLEOTIDE SEQUENCE [LARGE SCALE GENOMIC DNA]</scope>
    <source>
        <strain evidence="2 3">HSW-8</strain>
    </source>
</reference>
<accession>A0ABV2AD89</accession>
<feature type="binding site" evidence="1">
    <location>
        <position position="162"/>
    </location>
    <ligand>
        <name>S-adenosyl-L-methionine</name>
        <dbReference type="ChEBI" id="CHEBI:59789"/>
    </ligand>
</feature>
<keyword evidence="1" id="KW-0949">S-adenosyl-L-methionine</keyword>
<comment type="catalytic activity">
    <reaction evidence="1">
        <text>adenosine(2030) in 23S rRNA + S-adenosyl-L-methionine = N(6)-methyladenosine(2030) in 23S rRNA + S-adenosyl-L-homocysteine + H(+)</text>
        <dbReference type="Rhea" id="RHEA:43736"/>
        <dbReference type="Rhea" id="RHEA-COMP:10668"/>
        <dbReference type="Rhea" id="RHEA-COMP:10669"/>
        <dbReference type="ChEBI" id="CHEBI:15378"/>
        <dbReference type="ChEBI" id="CHEBI:57856"/>
        <dbReference type="ChEBI" id="CHEBI:59789"/>
        <dbReference type="ChEBI" id="CHEBI:74411"/>
        <dbReference type="ChEBI" id="CHEBI:74449"/>
        <dbReference type="EC" id="2.1.1.266"/>
    </reaction>
</comment>
<name>A0ABV2AD89_9GAMM</name>
<dbReference type="HAMAP" id="MF_00934">
    <property type="entry name" value="23SrRNA_methyltr_J"/>
    <property type="match status" value="1"/>
</dbReference>
<feature type="site" description="Interaction with substrate rRNA" evidence="1">
    <location>
        <position position="3"/>
    </location>
</feature>
<dbReference type="RefSeq" id="WP_352890612.1">
    <property type="nucleotide sequence ID" value="NZ_JBEPIJ010000023.1"/>
</dbReference>
<gene>
    <name evidence="1 2" type="primary">rlmJ</name>
    <name evidence="2" type="ORF">ABSH63_14415</name>
</gene>
<evidence type="ECO:0000256" key="1">
    <source>
        <dbReference type="HAMAP-Rule" id="MF_00934"/>
    </source>
</evidence>
<dbReference type="InterPro" id="IPR029063">
    <property type="entry name" value="SAM-dependent_MTases_sf"/>
</dbReference>
<dbReference type="PANTHER" id="PTHR37426:SF1">
    <property type="entry name" value="RIBOSOMAL RNA LARGE SUBUNIT METHYLTRANSFERASE J"/>
    <property type="match status" value="1"/>
</dbReference>
<sequence length="279" mass="30824">MHYQHRYHAGNFADVFKHVLLLALLRALSAKDKPWCYLDTHAGAAEYDLSDEAALRTGEFADGVARLWAADGAPPAVADWLAVVRARNPDGALRRYPGSPLLALTAARAKDRLLLCERVPAVAEQLRGKMLADPRVHVHRRDGYELASLLPPAEKRGLVLVDPPFERVDEFDACAAFVAEGLRRFAGGVFAVWYPFKQRYATERWLRRMRRETAREALNLQLCVSHAADGEMRACGLLVINPPYAAQAPIAEALAWLTPRLAQGEGAGHAAQRWSVGTS</sequence>
<dbReference type="SUPFAM" id="SSF53335">
    <property type="entry name" value="S-adenosyl-L-methionine-dependent methyltransferases"/>
    <property type="match status" value="1"/>
</dbReference>
<dbReference type="Pfam" id="PF04378">
    <property type="entry name" value="RsmJ"/>
    <property type="match status" value="1"/>
</dbReference>
<comment type="subunit">
    <text evidence="1">Monomer.</text>
</comment>
<comment type="function">
    <text evidence="1">Specifically methylates the adenine in position 2030 of 23S rRNA.</text>
</comment>
<organism evidence="2 3">
    <name type="scientific">Sinimarinibacterium thermocellulolyticum</name>
    <dbReference type="NCBI Taxonomy" id="3170016"/>
    <lineage>
        <taxon>Bacteria</taxon>
        <taxon>Pseudomonadati</taxon>
        <taxon>Pseudomonadota</taxon>
        <taxon>Gammaproteobacteria</taxon>
        <taxon>Nevskiales</taxon>
        <taxon>Nevskiaceae</taxon>
        <taxon>Sinimarinibacterium</taxon>
    </lineage>
</organism>
<keyword evidence="3" id="KW-1185">Reference proteome</keyword>
<keyword evidence="1" id="KW-0808">Transferase</keyword>
<feature type="binding site" evidence="1">
    <location>
        <position position="117"/>
    </location>
    <ligand>
        <name>S-adenosyl-L-methionine</name>
        <dbReference type="ChEBI" id="CHEBI:59789"/>
    </ligand>
</feature>
<evidence type="ECO:0000313" key="2">
    <source>
        <dbReference type="EMBL" id="MES0875192.1"/>
    </source>
</evidence>
<dbReference type="Proteomes" id="UP001465331">
    <property type="component" value="Unassembled WGS sequence"/>
</dbReference>
<dbReference type="InterPro" id="IPR007473">
    <property type="entry name" value="RlmJ"/>
</dbReference>
<feature type="active site" description="Proton acceptor" evidence="1">
    <location>
        <position position="162"/>
    </location>
</feature>